<sequence>MPKKHDQDATSGVKLLRMFRKLMFDGRKHYQVDLSEDLNCSPQTISRMAFEIESVLGINFESGIEDRRKWYMINSSKRSSLGLDFEEVRYLSLCRELSSGILPEPVLKRIDETILRLSVSMADNSGGNQLSFFAKGRIDYTLHIGNIEKLIKAAENKLVCIVQYVASMRTEPIEHRFLPGQIVSMSNALYVLGIGLSRDMAEMKHPTNFAIHRIKDIVLTDRQVDIEMPEYKPEVFGLPWHEPKAFRVRFKGGKSAEYVKERIWSEQQTLTDTEDGGVVLELTTQSEPELQAWVRSFGDDAEVTDSLSGNQEN</sequence>
<dbReference type="PANTHER" id="PTHR34580">
    <property type="match status" value="1"/>
</dbReference>
<keyword evidence="3" id="KW-1185">Reference proteome</keyword>
<dbReference type="Pfam" id="PF25583">
    <property type="entry name" value="WCX"/>
    <property type="match status" value="1"/>
</dbReference>
<proteinExistence type="predicted"/>
<dbReference type="EMBL" id="CP001968">
    <property type="protein sequence ID" value="ADD69322.1"/>
    <property type="molecule type" value="Genomic_DNA"/>
</dbReference>
<dbReference type="PaxDb" id="522772-Dacet_2563"/>
<dbReference type="STRING" id="522772.Dacet_2563"/>
<dbReference type="eggNOG" id="COG2378">
    <property type="taxonomic scope" value="Bacteria"/>
</dbReference>
<dbReference type="HOGENOM" id="CLU_041141_4_3_0"/>
<reference evidence="2 3" key="1">
    <citation type="journal article" date="2010" name="Stand. Genomic Sci.">
        <title>Complete genome sequence of Denitrovibrio acetiphilus type strain (N2460).</title>
        <authorList>
            <person name="Kiss H."/>
            <person name="Lang E."/>
            <person name="Lapidus A."/>
            <person name="Copeland A."/>
            <person name="Nolan M."/>
            <person name="Glavina Del Rio T."/>
            <person name="Chen F."/>
            <person name="Lucas S."/>
            <person name="Tice H."/>
            <person name="Cheng J.F."/>
            <person name="Han C."/>
            <person name="Goodwin L."/>
            <person name="Pitluck S."/>
            <person name="Liolios K."/>
            <person name="Pati A."/>
            <person name="Ivanova N."/>
            <person name="Mavromatis K."/>
            <person name="Chen A."/>
            <person name="Palaniappan K."/>
            <person name="Land M."/>
            <person name="Hauser L."/>
            <person name="Chang Y.J."/>
            <person name="Jeffries C.D."/>
            <person name="Detter J.C."/>
            <person name="Brettin T."/>
            <person name="Spring S."/>
            <person name="Rohde M."/>
            <person name="Goker M."/>
            <person name="Woyke T."/>
            <person name="Bristow J."/>
            <person name="Eisen J.A."/>
            <person name="Markowitz V."/>
            <person name="Hugenholtz P."/>
            <person name="Kyrpides N.C."/>
            <person name="Klenk H.P."/>
        </authorList>
    </citation>
    <scope>NUCLEOTIDE SEQUENCE [LARGE SCALE GENOMIC DNA]</scope>
    <source>
        <strain evidence="3">DSM 12809 / NBRC 114555 / N2460</strain>
    </source>
</reference>
<dbReference type="AlphaFoldDB" id="D4H4J3"/>
<evidence type="ECO:0000313" key="3">
    <source>
        <dbReference type="Proteomes" id="UP000002012"/>
    </source>
</evidence>
<gene>
    <name evidence="2" type="ordered locus">Dacet_2563</name>
</gene>
<dbReference type="RefSeq" id="WP_013011821.1">
    <property type="nucleotide sequence ID" value="NC_013943.1"/>
</dbReference>
<feature type="domain" description="WCX" evidence="1">
    <location>
        <begin position="246"/>
        <end position="304"/>
    </location>
</feature>
<dbReference type="Proteomes" id="UP000002012">
    <property type="component" value="Chromosome"/>
</dbReference>
<dbReference type="PANTHER" id="PTHR34580:SF1">
    <property type="entry name" value="PROTEIN PAFC"/>
    <property type="match status" value="1"/>
</dbReference>
<name>D4H4J3_DENA2</name>
<evidence type="ECO:0000259" key="1">
    <source>
        <dbReference type="Pfam" id="PF25583"/>
    </source>
</evidence>
<accession>D4H4J3</accession>
<dbReference type="InterPro" id="IPR057727">
    <property type="entry name" value="WCX_dom"/>
</dbReference>
<dbReference type="InParanoid" id="D4H4J3"/>
<evidence type="ECO:0000313" key="2">
    <source>
        <dbReference type="EMBL" id="ADD69322.1"/>
    </source>
</evidence>
<protein>
    <recommendedName>
        <fullName evidence="1">WCX domain-containing protein</fullName>
    </recommendedName>
</protein>
<dbReference type="KEGG" id="dap:Dacet_2563"/>
<dbReference type="InterPro" id="IPR051534">
    <property type="entry name" value="CBASS_pafABC_assoc_protein"/>
</dbReference>
<organism evidence="2 3">
    <name type="scientific">Denitrovibrio acetiphilus (strain DSM 12809 / NBRC 114555 / N2460)</name>
    <dbReference type="NCBI Taxonomy" id="522772"/>
    <lineage>
        <taxon>Bacteria</taxon>
        <taxon>Pseudomonadati</taxon>
        <taxon>Deferribacterota</taxon>
        <taxon>Deferribacteres</taxon>
        <taxon>Deferribacterales</taxon>
        <taxon>Geovibrionaceae</taxon>
        <taxon>Denitrovibrio</taxon>
    </lineage>
</organism>